<dbReference type="AlphaFoldDB" id="A0A6I6XPY0"/>
<dbReference type="RefSeq" id="WP_159412589.1">
    <property type="nucleotide sequence ID" value="NZ_CP026115.2"/>
</dbReference>
<gene>
    <name evidence="1" type="ORF">C2H86_25790</name>
</gene>
<reference evidence="1 2" key="1">
    <citation type="submission" date="2020-02" db="EMBL/GenBank/DDBJ databases">
        <title>Pseudomonas Putida W5 Complete Genome Assembly.</title>
        <authorList>
            <person name="Yuan Z.-C."/>
            <person name="Shaw G.A."/>
            <person name="Cusano A.D."/>
            <person name="Caddey B.J."/>
            <person name="Weselowski B.J."/>
        </authorList>
    </citation>
    <scope>NUCLEOTIDE SEQUENCE [LARGE SCALE GENOMIC DNA]</scope>
    <source>
        <strain evidence="1 2">W5</strain>
    </source>
</reference>
<name>A0A6I6XPY0_PSEPU</name>
<accession>A0A6I6XPY0</accession>
<dbReference type="EMBL" id="CP026115">
    <property type="protein sequence ID" value="QHG67634.1"/>
    <property type="molecule type" value="Genomic_DNA"/>
</dbReference>
<proteinExistence type="predicted"/>
<dbReference type="Proteomes" id="UP000464480">
    <property type="component" value="Chromosome"/>
</dbReference>
<protein>
    <recommendedName>
        <fullName evidence="3">SSU ribosomal protein S2p (SAe)</fullName>
    </recommendedName>
</protein>
<organism evidence="1 2">
    <name type="scientific">Pseudomonas putida</name>
    <name type="common">Arthrobacter siderocapsulatus</name>
    <dbReference type="NCBI Taxonomy" id="303"/>
    <lineage>
        <taxon>Bacteria</taxon>
        <taxon>Pseudomonadati</taxon>
        <taxon>Pseudomonadota</taxon>
        <taxon>Gammaproteobacteria</taxon>
        <taxon>Pseudomonadales</taxon>
        <taxon>Pseudomonadaceae</taxon>
        <taxon>Pseudomonas</taxon>
    </lineage>
</organism>
<evidence type="ECO:0000313" key="2">
    <source>
        <dbReference type="Proteomes" id="UP000464480"/>
    </source>
</evidence>
<sequence length="325" mass="33836">MSEARSYINPKAQNYATLKNSTPMSANQQAKFDVLNAHIVNTVVLAGELVIVGDPSTSSCTSHEAFLMGKAAGIHRDIVFNGGGVDGFMLDNFEMLQSLLSHASMGAGAASDGWARHLDAIKKTLEQIEQLHREHMSGGTFRAREEFYAKRAALFSRLDEQFGKTAAYGSGLRNQGSIKRMLQLSTKRYLSTGEITGYAKKVTGVARAASLIKKGSYIGVALDVAATGLSIHKACTIGREEECRKAKYVEGSGLVGGLGGSAVMGGVGGAAGTLVCAVLFGISTGGPGALACAVAGGVVGGKVGGEKGKEGGEWLGEILYENIQP</sequence>
<evidence type="ECO:0008006" key="3">
    <source>
        <dbReference type="Google" id="ProtNLM"/>
    </source>
</evidence>
<evidence type="ECO:0000313" key="1">
    <source>
        <dbReference type="EMBL" id="QHG67634.1"/>
    </source>
</evidence>